<dbReference type="AlphaFoldDB" id="A0A8H4ANC7"/>
<protein>
    <submittedName>
        <fullName evidence="1">Uncharacterized protein</fullName>
    </submittedName>
</protein>
<keyword evidence="2" id="KW-1185">Reference proteome</keyword>
<name>A0A8H4ANC7_GIGMA</name>
<organism evidence="1 2">
    <name type="scientific">Gigaspora margarita</name>
    <dbReference type="NCBI Taxonomy" id="4874"/>
    <lineage>
        <taxon>Eukaryota</taxon>
        <taxon>Fungi</taxon>
        <taxon>Fungi incertae sedis</taxon>
        <taxon>Mucoromycota</taxon>
        <taxon>Glomeromycotina</taxon>
        <taxon>Glomeromycetes</taxon>
        <taxon>Diversisporales</taxon>
        <taxon>Gigasporaceae</taxon>
        <taxon>Gigaspora</taxon>
    </lineage>
</organism>
<comment type="caution">
    <text evidence="1">The sequence shown here is derived from an EMBL/GenBank/DDBJ whole genome shotgun (WGS) entry which is preliminary data.</text>
</comment>
<evidence type="ECO:0000313" key="2">
    <source>
        <dbReference type="Proteomes" id="UP000439903"/>
    </source>
</evidence>
<accession>A0A8H4ANC7</accession>
<reference evidence="1 2" key="1">
    <citation type="journal article" date="2019" name="Environ. Microbiol.">
        <title>At the nexus of three kingdoms: the genome of the mycorrhizal fungus Gigaspora margarita provides insights into plant, endobacterial and fungal interactions.</title>
        <authorList>
            <person name="Venice F."/>
            <person name="Ghignone S."/>
            <person name="Salvioli di Fossalunga A."/>
            <person name="Amselem J."/>
            <person name="Novero M."/>
            <person name="Xianan X."/>
            <person name="Sedzielewska Toro K."/>
            <person name="Morin E."/>
            <person name="Lipzen A."/>
            <person name="Grigoriev I.V."/>
            <person name="Henrissat B."/>
            <person name="Martin F.M."/>
            <person name="Bonfante P."/>
        </authorList>
    </citation>
    <scope>NUCLEOTIDE SEQUENCE [LARGE SCALE GENOMIC DNA]</scope>
    <source>
        <strain evidence="1 2">BEG34</strain>
    </source>
</reference>
<gene>
    <name evidence="1" type="ORF">F8M41_017325</name>
</gene>
<proteinExistence type="predicted"/>
<evidence type="ECO:0000313" key="1">
    <source>
        <dbReference type="EMBL" id="KAF0515430.1"/>
    </source>
</evidence>
<dbReference type="EMBL" id="WTPW01000396">
    <property type="protein sequence ID" value="KAF0515430.1"/>
    <property type="molecule type" value="Genomic_DNA"/>
</dbReference>
<dbReference type="Proteomes" id="UP000439903">
    <property type="component" value="Unassembled WGS sequence"/>
</dbReference>
<dbReference type="OrthoDB" id="376826at2759"/>
<sequence>MFQQSLENNSFQQPLENNSKTLTFEESKELVKRNKILTDNHILPRFTPYLNLLYADIYLNITNNATFRERHKIELLEIQIRNYFSTTELSERIQKILNLTAAEEIIQKNKEEILLLINQAIYYEDNRNY</sequence>